<gene>
    <name evidence="1" type="ORF">EUA06_21900</name>
</gene>
<evidence type="ECO:0000313" key="1">
    <source>
        <dbReference type="EMBL" id="RYB88304.1"/>
    </source>
</evidence>
<dbReference type="EMBL" id="SDWS01000018">
    <property type="protein sequence ID" value="RYB88304.1"/>
    <property type="molecule type" value="Genomic_DNA"/>
</dbReference>
<protein>
    <submittedName>
        <fullName evidence="1">Uncharacterized protein</fullName>
    </submittedName>
</protein>
<dbReference type="RefSeq" id="WP_129479778.1">
    <property type="nucleotide sequence ID" value="NZ_SDWS01000018.1"/>
</dbReference>
<keyword evidence="2" id="KW-1185">Reference proteome</keyword>
<name>A0A4Q2RKJ8_9ACTN</name>
<accession>A0A4Q2RKJ8</accession>
<comment type="caution">
    <text evidence="1">The sequence shown here is derived from an EMBL/GenBank/DDBJ whole genome shotgun (WGS) entry which is preliminary data.</text>
</comment>
<reference evidence="1 2" key="1">
    <citation type="submission" date="2019-01" db="EMBL/GenBank/DDBJ databases">
        <title>Novel species of Nocardioides.</title>
        <authorList>
            <person name="Liu Q."/>
            <person name="Xin Y.-H."/>
        </authorList>
    </citation>
    <scope>NUCLEOTIDE SEQUENCE [LARGE SCALE GENOMIC DNA]</scope>
    <source>
        <strain evidence="1 2">HLT3-15</strain>
    </source>
</reference>
<dbReference type="OrthoDB" id="5243870at2"/>
<sequence length="203" mass="20798">MAANKGLLQLAAAVRGGLPGAGVVVDEAQLLACGVNLVQGVTRAGQARAFSALWPTIATACVDAEVDVIADLGRLDRATAVMPLAEHSTRLLTVASATLESVMHLREDVQDLMGALAQVAAIPVCPVLVGPDARAGRDRADLDQMLDDAGMAVRPTASVPFDPKALARLEQGESPSGRLGRTLLLRGAKALAASLGIVEVVPA</sequence>
<dbReference type="Proteomes" id="UP000291838">
    <property type="component" value="Unassembled WGS sequence"/>
</dbReference>
<evidence type="ECO:0000313" key="2">
    <source>
        <dbReference type="Proteomes" id="UP000291838"/>
    </source>
</evidence>
<organism evidence="1 2">
    <name type="scientific">Nocardioides glacieisoli</name>
    <dbReference type="NCBI Taxonomy" id="1168730"/>
    <lineage>
        <taxon>Bacteria</taxon>
        <taxon>Bacillati</taxon>
        <taxon>Actinomycetota</taxon>
        <taxon>Actinomycetes</taxon>
        <taxon>Propionibacteriales</taxon>
        <taxon>Nocardioidaceae</taxon>
        <taxon>Nocardioides</taxon>
    </lineage>
</organism>
<proteinExistence type="predicted"/>
<dbReference type="AlphaFoldDB" id="A0A4Q2RKJ8"/>